<name>A0A1Y1XVC1_9FUNG</name>
<evidence type="ECO:0000313" key="11">
    <source>
        <dbReference type="Proteomes" id="UP000193498"/>
    </source>
</evidence>
<dbReference type="SMART" id="SM00220">
    <property type="entry name" value="S_TKc"/>
    <property type="match status" value="1"/>
</dbReference>
<comment type="similarity">
    <text evidence="7">Belongs to the protein kinase superfamily.</text>
</comment>
<evidence type="ECO:0000256" key="4">
    <source>
        <dbReference type="ARBA" id="ARBA00022777"/>
    </source>
</evidence>
<dbReference type="FunCoup" id="A0A1Y1XVC1">
    <property type="interactions" value="216"/>
</dbReference>
<organism evidence="10 11">
    <name type="scientific">Basidiobolus meristosporus CBS 931.73</name>
    <dbReference type="NCBI Taxonomy" id="1314790"/>
    <lineage>
        <taxon>Eukaryota</taxon>
        <taxon>Fungi</taxon>
        <taxon>Fungi incertae sedis</taxon>
        <taxon>Zoopagomycota</taxon>
        <taxon>Entomophthoromycotina</taxon>
        <taxon>Basidiobolomycetes</taxon>
        <taxon>Basidiobolales</taxon>
        <taxon>Basidiobolaceae</taxon>
        <taxon>Basidiobolus</taxon>
    </lineage>
</organism>
<evidence type="ECO:0000259" key="9">
    <source>
        <dbReference type="PROSITE" id="PS51285"/>
    </source>
</evidence>
<evidence type="ECO:0000256" key="7">
    <source>
        <dbReference type="RuleBase" id="RU000304"/>
    </source>
</evidence>
<dbReference type="InterPro" id="IPR000719">
    <property type="entry name" value="Prot_kinase_dom"/>
</dbReference>
<dbReference type="Pfam" id="PF00069">
    <property type="entry name" value="Pkinase"/>
    <property type="match status" value="1"/>
</dbReference>
<keyword evidence="1 7" id="KW-0723">Serine/threonine-protein kinase</keyword>
<dbReference type="GO" id="GO:0004703">
    <property type="term" value="F:G protein-coupled receptor kinase activity"/>
    <property type="evidence" value="ECO:0007669"/>
    <property type="project" value="TreeGrafter"/>
</dbReference>
<dbReference type="InterPro" id="IPR000961">
    <property type="entry name" value="AGC-kinase_C"/>
</dbReference>
<dbReference type="InterPro" id="IPR011009">
    <property type="entry name" value="Kinase-like_dom_sf"/>
</dbReference>
<keyword evidence="3 6" id="KW-0547">Nucleotide-binding</keyword>
<evidence type="ECO:0000256" key="6">
    <source>
        <dbReference type="PROSITE-ProRule" id="PRU10141"/>
    </source>
</evidence>
<dbReference type="AlphaFoldDB" id="A0A1Y1XVC1"/>
<keyword evidence="11" id="KW-1185">Reference proteome</keyword>
<evidence type="ECO:0000259" key="8">
    <source>
        <dbReference type="PROSITE" id="PS50011"/>
    </source>
</evidence>
<reference evidence="10 11" key="1">
    <citation type="submission" date="2016-07" db="EMBL/GenBank/DDBJ databases">
        <title>Pervasive Adenine N6-methylation of Active Genes in Fungi.</title>
        <authorList>
            <consortium name="DOE Joint Genome Institute"/>
            <person name="Mondo S.J."/>
            <person name="Dannebaum R.O."/>
            <person name="Kuo R.C."/>
            <person name="Labutti K."/>
            <person name="Haridas S."/>
            <person name="Kuo A."/>
            <person name="Salamov A."/>
            <person name="Ahrendt S.R."/>
            <person name="Lipzen A."/>
            <person name="Sullivan W."/>
            <person name="Andreopoulos W.B."/>
            <person name="Clum A."/>
            <person name="Lindquist E."/>
            <person name="Daum C."/>
            <person name="Ramamoorthy G.K."/>
            <person name="Gryganskyi A."/>
            <person name="Culley D."/>
            <person name="Magnuson J.K."/>
            <person name="James T.Y."/>
            <person name="O'Malley M.A."/>
            <person name="Stajich J.E."/>
            <person name="Spatafora J.W."/>
            <person name="Visel A."/>
            <person name="Grigoriev I.V."/>
        </authorList>
    </citation>
    <scope>NUCLEOTIDE SEQUENCE [LARGE SCALE GENOMIC DNA]</scope>
    <source>
        <strain evidence="10 11">CBS 931.73</strain>
    </source>
</reference>
<dbReference type="FunFam" id="1.10.510.10:FF:000469">
    <property type="entry name" value="Serine/threonine-protein kinase 32B"/>
    <property type="match status" value="1"/>
</dbReference>
<dbReference type="STRING" id="1314790.A0A1Y1XVC1"/>
<accession>A0A1Y1XVC1</accession>
<dbReference type="OrthoDB" id="354826at2759"/>
<sequence>MGNRNSKVANSGEEVNLGHFVLQNSVGKGSFGKVRIVEHKETKKQYALKYINKVECIRMNALKNVLRERNILEKLDHPFICNMRFAFQDECNMFMALDLMLGGDLRFHLNRRRFSEEAVRFWITELACGLRYLHKQSIIHRDIKPDNILLDQAGHAHLTDFNIAIAYTDKPLWSRSGTYNYMAPEIFSSQGYGTSVDWWSLGVVFYEAIYGKRPFIFDHADKVKEAIQHAEIQFPEVSKTGPVSEECISAMKGFLERDVTQRLGCGPDGFLHIQQHPFFRDIDWDELEQKRSRPPFAPSQKRSNFDITYDLEELLLEQNPLEAKPSKRSQKLRATLGKEMESIEKEFRNFDYLLYERYPGYVDPLKMCVGDPPEWVKCVDSKPIASELRETKSLEVIGTNCGEMHIPLPETRRRTLDV</sequence>
<evidence type="ECO:0000256" key="3">
    <source>
        <dbReference type="ARBA" id="ARBA00022741"/>
    </source>
</evidence>
<dbReference type="GO" id="GO:0007186">
    <property type="term" value="P:G protein-coupled receptor signaling pathway"/>
    <property type="evidence" value="ECO:0007669"/>
    <property type="project" value="TreeGrafter"/>
</dbReference>
<keyword evidence="4 10" id="KW-0418">Kinase</keyword>
<dbReference type="InterPro" id="IPR017441">
    <property type="entry name" value="Protein_kinase_ATP_BS"/>
</dbReference>
<gene>
    <name evidence="10" type="ORF">K493DRAFT_266658</name>
</gene>
<keyword evidence="2" id="KW-0808">Transferase</keyword>
<dbReference type="InterPro" id="IPR008271">
    <property type="entry name" value="Ser/Thr_kinase_AS"/>
</dbReference>
<dbReference type="InParanoid" id="A0A1Y1XVC1"/>
<keyword evidence="5 6" id="KW-0067">ATP-binding</keyword>
<feature type="domain" description="AGC-kinase C-terminal" evidence="9">
    <location>
        <begin position="280"/>
        <end position="362"/>
    </location>
</feature>
<dbReference type="CDD" id="cd05578">
    <property type="entry name" value="STKc_Yank1"/>
    <property type="match status" value="1"/>
</dbReference>
<evidence type="ECO:0000313" key="10">
    <source>
        <dbReference type="EMBL" id="ORX89717.1"/>
    </source>
</evidence>
<dbReference type="Proteomes" id="UP000193498">
    <property type="component" value="Unassembled WGS sequence"/>
</dbReference>
<feature type="binding site" evidence="6">
    <location>
        <position position="49"/>
    </location>
    <ligand>
        <name>ATP</name>
        <dbReference type="ChEBI" id="CHEBI:30616"/>
    </ligand>
</feature>
<dbReference type="PROSITE" id="PS00107">
    <property type="entry name" value="PROTEIN_KINASE_ATP"/>
    <property type="match status" value="1"/>
</dbReference>
<feature type="domain" description="Protein kinase" evidence="8">
    <location>
        <begin position="20"/>
        <end position="279"/>
    </location>
</feature>
<dbReference type="FunFam" id="3.30.200.20:FF:000354">
    <property type="entry name" value="AGC/YANK protein kinase"/>
    <property type="match status" value="1"/>
</dbReference>
<dbReference type="GO" id="GO:0001664">
    <property type="term" value="F:G protein-coupled receptor binding"/>
    <property type="evidence" value="ECO:0007669"/>
    <property type="project" value="TreeGrafter"/>
</dbReference>
<comment type="caution">
    <text evidence="10">The sequence shown here is derived from an EMBL/GenBank/DDBJ whole genome shotgun (WGS) entry which is preliminary data.</text>
</comment>
<evidence type="ECO:0000256" key="1">
    <source>
        <dbReference type="ARBA" id="ARBA00022527"/>
    </source>
</evidence>
<dbReference type="GO" id="GO:0009966">
    <property type="term" value="P:regulation of signal transduction"/>
    <property type="evidence" value="ECO:0007669"/>
    <property type="project" value="TreeGrafter"/>
</dbReference>
<dbReference type="PROSITE" id="PS50011">
    <property type="entry name" value="PROTEIN_KINASE_DOM"/>
    <property type="match status" value="1"/>
</dbReference>
<dbReference type="EMBL" id="MCFE01000426">
    <property type="protein sequence ID" value="ORX89717.1"/>
    <property type="molecule type" value="Genomic_DNA"/>
</dbReference>
<dbReference type="PROSITE" id="PS51285">
    <property type="entry name" value="AGC_KINASE_CTER"/>
    <property type="match status" value="1"/>
</dbReference>
<protein>
    <submittedName>
        <fullName evidence="10">Kinase-like protein</fullName>
    </submittedName>
</protein>
<dbReference type="Gene3D" id="3.30.200.20">
    <property type="entry name" value="Phosphorylase Kinase, domain 1"/>
    <property type="match status" value="1"/>
</dbReference>
<evidence type="ECO:0000256" key="5">
    <source>
        <dbReference type="ARBA" id="ARBA00022840"/>
    </source>
</evidence>
<dbReference type="PROSITE" id="PS00108">
    <property type="entry name" value="PROTEIN_KINASE_ST"/>
    <property type="match status" value="1"/>
</dbReference>
<dbReference type="GO" id="GO:0005524">
    <property type="term" value="F:ATP binding"/>
    <property type="evidence" value="ECO:0007669"/>
    <property type="project" value="UniProtKB-UniRule"/>
</dbReference>
<dbReference type="Gene3D" id="1.10.510.10">
    <property type="entry name" value="Transferase(Phosphotransferase) domain 1"/>
    <property type="match status" value="1"/>
</dbReference>
<evidence type="ECO:0000256" key="2">
    <source>
        <dbReference type="ARBA" id="ARBA00022679"/>
    </source>
</evidence>
<dbReference type="SUPFAM" id="SSF56112">
    <property type="entry name" value="Protein kinase-like (PK-like)"/>
    <property type="match status" value="1"/>
</dbReference>
<dbReference type="PANTHER" id="PTHR24355">
    <property type="entry name" value="G PROTEIN-COUPLED RECEPTOR KINASE/RIBOSOMAL PROTEIN S6 KINASE"/>
    <property type="match status" value="1"/>
</dbReference>
<proteinExistence type="inferred from homology"/>
<dbReference type="PANTHER" id="PTHR24355:SF30">
    <property type="entry name" value="SERINE_THREONINE-PROTEIN KINASE 32B ISOFORM X1"/>
    <property type="match status" value="1"/>
</dbReference>